<evidence type="ECO:0000313" key="2">
    <source>
        <dbReference type="Proteomes" id="UP001243375"/>
    </source>
</evidence>
<reference evidence="1" key="1">
    <citation type="submission" date="2023-04" db="EMBL/GenBank/DDBJ databases">
        <title>Draft Genome sequencing of Naganishia species isolated from polar environments using Oxford Nanopore Technology.</title>
        <authorList>
            <person name="Leo P."/>
            <person name="Venkateswaran K."/>
        </authorList>
    </citation>
    <scope>NUCLEOTIDE SEQUENCE</scope>
    <source>
        <strain evidence="1">MNA-CCFEE 5425</strain>
    </source>
</reference>
<gene>
    <name evidence="1" type="ORF">QFC22_004010</name>
</gene>
<dbReference type="Proteomes" id="UP001243375">
    <property type="component" value="Unassembled WGS sequence"/>
</dbReference>
<accession>A0ACC2X3Z9</accession>
<organism evidence="1 2">
    <name type="scientific">Naganishia vaughanmartiniae</name>
    <dbReference type="NCBI Taxonomy" id="1424756"/>
    <lineage>
        <taxon>Eukaryota</taxon>
        <taxon>Fungi</taxon>
        <taxon>Dikarya</taxon>
        <taxon>Basidiomycota</taxon>
        <taxon>Agaricomycotina</taxon>
        <taxon>Tremellomycetes</taxon>
        <taxon>Filobasidiales</taxon>
        <taxon>Filobasidiaceae</taxon>
        <taxon>Naganishia</taxon>
    </lineage>
</organism>
<keyword evidence="2" id="KW-1185">Reference proteome</keyword>
<protein>
    <submittedName>
        <fullName evidence="1">Uncharacterized protein</fullName>
    </submittedName>
</protein>
<sequence>MTGLDEETDIIIEIAVIITNGNLEPVDEGIEYVIKTDKAVLDKYVGSFRSSRTRDAESCQRMGEWCTKQHGVRSGVYTASD</sequence>
<name>A0ACC2X3Z9_9TREE</name>
<proteinExistence type="predicted"/>
<evidence type="ECO:0000313" key="1">
    <source>
        <dbReference type="EMBL" id="KAJ9118110.1"/>
    </source>
</evidence>
<comment type="caution">
    <text evidence="1">The sequence shown here is derived from an EMBL/GenBank/DDBJ whole genome shotgun (WGS) entry which is preliminary data.</text>
</comment>
<dbReference type="EMBL" id="JASBWU010000011">
    <property type="protein sequence ID" value="KAJ9118110.1"/>
    <property type="molecule type" value="Genomic_DNA"/>
</dbReference>